<protein>
    <submittedName>
        <fullName evidence="1">Uncharacterized protein</fullName>
    </submittedName>
</protein>
<feature type="non-terminal residue" evidence="1">
    <location>
        <position position="50"/>
    </location>
</feature>
<proteinExistence type="predicted"/>
<accession>A0A0B7AP32</accession>
<dbReference type="EMBL" id="HACG01034896">
    <property type="protein sequence ID" value="CEK81761.1"/>
    <property type="molecule type" value="Transcribed_RNA"/>
</dbReference>
<evidence type="ECO:0000313" key="1">
    <source>
        <dbReference type="EMBL" id="CEK81761.1"/>
    </source>
</evidence>
<gene>
    <name evidence="1" type="primary">ORF127845</name>
</gene>
<dbReference type="AlphaFoldDB" id="A0A0B7AP32"/>
<sequence>MNSYLIITQVMVYSNIGNNKSEIYGMIMKEKGTCVQQLEKLMLLVILVYN</sequence>
<reference evidence="1" key="1">
    <citation type="submission" date="2014-12" db="EMBL/GenBank/DDBJ databases">
        <title>Insight into the proteome of Arion vulgaris.</title>
        <authorList>
            <person name="Aradska J."/>
            <person name="Bulat T."/>
            <person name="Smidak R."/>
            <person name="Sarate P."/>
            <person name="Gangsoo J."/>
            <person name="Sialana F."/>
            <person name="Bilban M."/>
            <person name="Lubec G."/>
        </authorList>
    </citation>
    <scope>NUCLEOTIDE SEQUENCE</scope>
    <source>
        <tissue evidence="1">Skin</tissue>
    </source>
</reference>
<organism evidence="1">
    <name type="scientific">Arion vulgaris</name>
    <dbReference type="NCBI Taxonomy" id="1028688"/>
    <lineage>
        <taxon>Eukaryota</taxon>
        <taxon>Metazoa</taxon>
        <taxon>Spiralia</taxon>
        <taxon>Lophotrochozoa</taxon>
        <taxon>Mollusca</taxon>
        <taxon>Gastropoda</taxon>
        <taxon>Heterobranchia</taxon>
        <taxon>Euthyneura</taxon>
        <taxon>Panpulmonata</taxon>
        <taxon>Eupulmonata</taxon>
        <taxon>Stylommatophora</taxon>
        <taxon>Helicina</taxon>
        <taxon>Arionoidea</taxon>
        <taxon>Arionidae</taxon>
        <taxon>Arion</taxon>
    </lineage>
</organism>
<name>A0A0B7AP32_9EUPU</name>